<organism evidence="3 4">
    <name type="scientific">Pirellulimonas nuda</name>
    <dbReference type="NCBI Taxonomy" id="2528009"/>
    <lineage>
        <taxon>Bacteria</taxon>
        <taxon>Pseudomonadati</taxon>
        <taxon>Planctomycetota</taxon>
        <taxon>Planctomycetia</taxon>
        <taxon>Pirellulales</taxon>
        <taxon>Lacipirellulaceae</taxon>
        <taxon>Pirellulimonas</taxon>
    </lineage>
</organism>
<dbReference type="Gene3D" id="3.40.50.410">
    <property type="entry name" value="von Willebrand factor, type A domain"/>
    <property type="match status" value="1"/>
</dbReference>
<feature type="transmembrane region" description="Helical" evidence="1">
    <location>
        <begin position="6"/>
        <end position="24"/>
    </location>
</feature>
<dbReference type="PROSITE" id="PS50234">
    <property type="entry name" value="VWFA"/>
    <property type="match status" value="1"/>
</dbReference>
<protein>
    <recommendedName>
        <fullName evidence="2">VWFA domain-containing protein</fullName>
    </recommendedName>
</protein>
<dbReference type="InterPro" id="IPR024163">
    <property type="entry name" value="Aerotolerance_reg_N"/>
</dbReference>
<dbReference type="Gene3D" id="3.40.50.880">
    <property type="match status" value="1"/>
</dbReference>
<dbReference type="InterPro" id="IPR029062">
    <property type="entry name" value="Class_I_gatase-like"/>
</dbReference>
<evidence type="ECO:0000259" key="2">
    <source>
        <dbReference type="PROSITE" id="PS50234"/>
    </source>
</evidence>
<dbReference type="NCBIfam" id="TIGR02226">
    <property type="entry name" value="two_anch"/>
    <property type="match status" value="1"/>
</dbReference>
<sequence>MSALAPLYLLGMAAVSLPLLFHLIRRTPRGEMLFSSLMFLRPSPPRLTKRSRLDNLLLLLLRGLAIALLALAFARPLFRQTAMVTPEDVGRQRVAVLIDTSASMRRGDLWEQAVAAVDHALADYRPQDRFAVYAFDETLRPVASYQDLAGLEPSRRRPTVARRLTQIEPTWAGTHLGQALADALASLEDMHDADNEEVAAPRRIVLISDLQAGCRLDALSAYGWPDDAALELIPLRLDDPTNAGLELLGQRAVAQRVEDARDQRLRVRVTNAAGSKVEDFRLQWQTPAGQPLGSPIEVHTPPGESRVVRVAPPGSAGPRPQLVLRGDGFDFDNTVYYLPPAREVVRVVCLGSDDPADADGMAYYLDRAIGSDAARSAEVAHVAPGARAILEGEPPAMVVVTAPPSGTQATELRRFVERGGLLLYVVSGEEDAAALGVLLEQESVEVTTVAPDDYALLGEIDFAHPLFSAMAGPQFNNFTQILFWKYRQLNEAALPGLGVIARFDSGDPAVLQRSAGAGRLLVMTAGWNPKDSQLARSWKFPLMLSSLIESHHRHTTFRPSYQVDQRVPLPAGIELPESPVVTKPNGDRVPLAGDATVVLGADVPGVYRVSTRDEPAEFAVHLDPTESNTASLPQEALEQAGVRLSTEFDVAAEKAKMQQLRDVELEGRQKIWKWLVALAIVMLIAETGLAGWFSRSADQTLAAA</sequence>
<dbReference type="EMBL" id="CP036291">
    <property type="protein sequence ID" value="QDU89289.1"/>
    <property type="molecule type" value="Genomic_DNA"/>
</dbReference>
<dbReference type="Pfam" id="PF13519">
    <property type="entry name" value="VWA_2"/>
    <property type="match status" value="1"/>
</dbReference>
<dbReference type="Pfam" id="PF07584">
    <property type="entry name" value="BatA"/>
    <property type="match status" value="1"/>
</dbReference>
<dbReference type="RefSeq" id="WP_145285522.1">
    <property type="nucleotide sequence ID" value="NZ_CP036291.1"/>
</dbReference>
<keyword evidence="4" id="KW-1185">Reference proteome</keyword>
<proteinExistence type="predicted"/>
<keyword evidence="1" id="KW-1133">Transmembrane helix</keyword>
<dbReference type="SUPFAM" id="SSF53300">
    <property type="entry name" value="vWA-like"/>
    <property type="match status" value="1"/>
</dbReference>
<dbReference type="InterPro" id="IPR002035">
    <property type="entry name" value="VWF_A"/>
</dbReference>
<feature type="domain" description="VWFA" evidence="2">
    <location>
        <begin position="93"/>
        <end position="209"/>
    </location>
</feature>
<dbReference type="SMART" id="SM00327">
    <property type="entry name" value="VWA"/>
    <property type="match status" value="1"/>
</dbReference>
<dbReference type="CDD" id="cd00198">
    <property type="entry name" value="vWFA"/>
    <property type="match status" value="1"/>
</dbReference>
<dbReference type="Proteomes" id="UP000317429">
    <property type="component" value="Chromosome"/>
</dbReference>
<feature type="transmembrane region" description="Helical" evidence="1">
    <location>
        <begin position="671"/>
        <end position="693"/>
    </location>
</feature>
<dbReference type="KEGG" id="pnd:Pla175_26780"/>
<name>A0A518DCU5_9BACT</name>
<dbReference type="PANTHER" id="PTHR37464">
    <property type="entry name" value="BLL2463 PROTEIN"/>
    <property type="match status" value="1"/>
</dbReference>
<evidence type="ECO:0000256" key="1">
    <source>
        <dbReference type="SAM" id="Phobius"/>
    </source>
</evidence>
<accession>A0A518DCU5</accession>
<keyword evidence="1" id="KW-0812">Transmembrane</keyword>
<feature type="transmembrane region" description="Helical" evidence="1">
    <location>
        <begin position="56"/>
        <end position="78"/>
    </location>
</feature>
<dbReference type="PANTHER" id="PTHR37464:SF1">
    <property type="entry name" value="BLL2463 PROTEIN"/>
    <property type="match status" value="1"/>
</dbReference>
<dbReference type="OrthoDB" id="228877at2"/>
<evidence type="ECO:0000313" key="3">
    <source>
        <dbReference type="EMBL" id="QDU89289.1"/>
    </source>
</evidence>
<gene>
    <name evidence="3" type="ORF">Pla175_26780</name>
</gene>
<dbReference type="InterPro" id="IPR036465">
    <property type="entry name" value="vWFA_dom_sf"/>
</dbReference>
<keyword evidence="1" id="KW-0472">Membrane</keyword>
<evidence type="ECO:0000313" key="4">
    <source>
        <dbReference type="Proteomes" id="UP000317429"/>
    </source>
</evidence>
<dbReference type="AlphaFoldDB" id="A0A518DCU5"/>
<dbReference type="InterPro" id="IPR011933">
    <property type="entry name" value="Double_TM_dom"/>
</dbReference>
<reference evidence="3 4" key="1">
    <citation type="submission" date="2019-02" db="EMBL/GenBank/DDBJ databases">
        <title>Deep-cultivation of Planctomycetes and their phenomic and genomic characterization uncovers novel biology.</title>
        <authorList>
            <person name="Wiegand S."/>
            <person name="Jogler M."/>
            <person name="Boedeker C."/>
            <person name="Pinto D."/>
            <person name="Vollmers J."/>
            <person name="Rivas-Marin E."/>
            <person name="Kohn T."/>
            <person name="Peeters S.H."/>
            <person name="Heuer A."/>
            <person name="Rast P."/>
            <person name="Oberbeckmann S."/>
            <person name="Bunk B."/>
            <person name="Jeske O."/>
            <person name="Meyerdierks A."/>
            <person name="Storesund J.E."/>
            <person name="Kallscheuer N."/>
            <person name="Luecker S."/>
            <person name="Lage O.M."/>
            <person name="Pohl T."/>
            <person name="Merkel B.J."/>
            <person name="Hornburger P."/>
            <person name="Mueller R.-W."/>
            <person name="Bruemmer F."/>
            <person name="Labrenz M."/>
            <person name="Spormann A.M."/>
            <person name="Op den Camp H."/>
            <person name="Overmann J."/>
            <person name="Amann R."/>
            <person name="Jetten M.S.M."/>
            <person name="Mascher T."/>
            <person name="Medema M.H."/>
            <person name="Devos D.P."/>
            <person name="Kaster A.-K."/>
            <person name="Ovreas L."/>
            <person name="Rohde M."/>
            <person name="Galperin M.Y."/>
            <person name="Jogler C."/>
        </authorList>
    </citation>
    <scope>NUCLEOTIDE SEQUENCE [LARGE SCALE GENOMIC DNA]</scope>
    <source>
        <strain evidence="3 4">Pla175</strain>
    </source>
</reference>